<feature type="signal peptide" evidence="3">
    <location>
        <begin position="1"/>
        <end position="19"/>
    </location>
</feature>
<comment type="caution">
    <text evidence="4">The sequence shown here is derived from an EMBL/GenBank/DDBJ whole genome shotgun (WGS) entry which is preliminary data.</text>
</comment>
<dbReference type="Proteomes" id="UP000887013">
    <property type="component" value="Unassembled WGS sequence"/>
</dbReference>
<evidence type="ECO:0000313" key="5">
    <source>
        <dbReference type="Proteomes" id="UP000887013"/>
    </source>
</evidence>
<organism evidence="4 5">
    <name type="scientific">Nephila pilipes</name>
    <name type="common">Giant wood spider</name>
    <name type="synonym">Nephila maculata</name>
    <dbReference type="NCBI Taxonomy" id="299642"/>
    <lineage>
        <taxon>Eukaryota</taxon>
        <taxon>Metazoa</taxon>
        <taxon>Ecdysozoa</taxon>
        <taxon>Arthropoda</taxon>
        <taxon>Chelicerata</taxon>
        <taxon>Arachnida</taxon>
        <taxon>Araneae</taxon>
        <taxon>Araneomorphae</taxon>
        <taxon>Entelegynae</taxon>
        <taxon>Araneoidea</taxon>
        <taxon>Nephilidae</taxon>
        <taxon>Nephila</taxon>
    </lineage>
</organism>
<evidence type="ECO:0000256" key="1">
    <source>
        <dbReference type="ARBA" id="ARBA00004613"/>
    </source>
</evidence>
<dbReference type="OrthoDB" id="6408184at2759"/>
<proteinExistence type="predicted"/>
<evidence type="ECO:0000256" key="2">
    <source>
        <dbReference type="ARBA" id="ARBA00022525"/>
    </source>
</evidence>
<accession>A0A8X6MYA2</accession>
<dbReference type="GO" id="GO:0005576">
    <property type="term" value="C:extracellular region"/>
    <property type="evidence" value="ECO:0007669"/>
    <property type="project" value="UniProtKB-SubCell"/>
</dbReference>
<keyword evidence="5" id="KW-1185">Reference proteome</keyword>
<keyword evidence="2" id="KW-0964">Secreted</keyword>
<name>A0A8X6MYA2_NEPPI</name>
<keyword evidence="3" id="KW-0732">Signal</keyword>
<comment type="subcellular location">
    <subcellularLocation>
        <location evidence="1">Secreted</location>
    </subcellularLocation>
</comment>
<dbReference type="Gene3D" id="2.10.80.10">
    <property type="entry name" value="Lipase, subunit A"/>
    <property type="match status" value="1"/>
</dbReference>
<evidence type="ECO:0000256" key="3">
    <source>
        <dbReference type="SAM" id="SignalP"/>
    </source>
</evidence>
<dbReference type="EMBL" id="BMAW01098247">
    <property type="protein sequence ID" value="GFS83830.1"/>
    <property type="molecule type" value="Genomic_DNA"/>
</dbReference>
<dbReference type="InterPro" id="IPR020202">
    <property type="entry name" value="Atracotoxin"/>
</dbReference>
<protein>
    <submittedName>
        <fullName evidence="4">Uncharacterized protein</fullName>
    </submittedName>
</protein>
<dbReference type="AlphaFoldDB" id="A0A8X6MYA2"/>
<sequence>MKTLCVFALVLCCVCLAVGQRKTCKTNEDCDEGECCVRMSEFIPSKCRKLQKEFHLCNPNAESHEGDGFYNYMCPCAEGLKCESRNNDEKEGKHYGGGTCRKTQSGSFVACDLRYGRTGAAFYGGHDRDRK</sequence>
<evidence type="ECO:0000313" key="4">
    <source>
        <dbReference type="EMBL" id="GFS83830.1"/>
    </source>
</evidence>
<reference evidence="4" key="1">
    <citation type="submission" date="2020-08" db="EMBL/GenBank/DDBJ databases">
        <title>Multicomponent nature underlies the extraordinary mechanical properties of spider dragline silk.</title>
        <authorList>
            <person name="Kono N."/>
            <person name="Nakamura H."/>
            <person name="Mori M."/>
            <person name="Yoshida Y."/>
            <person name="Ohtoshi R."/>
            <person name="Malay A.D."/>
            <person name="Moran D.A.P."/>
            <person name="Tomita M."/>
            <person name="Numata K."/>
            <person name="Arakawa K."/>
        </authorList>
    </citation>
    <scope>NUCLEOTIDE SEQUENCE</scope>
</reference>
<dbReference type="Pfam" id="PF17556">
    <property type="entry name" value="MIT_LIKE_ACTX"/>
    <property type="match status" value="1"/>
</dbReference>
<gene>
    <name evidence="4" type="ORF">NPIL_482581</name>
</gene>
<feature type="chain" id="PRO_5036492683" evidence="3">
    <location>
        <begin position="20"/>
        <end position="131"/>
    </location>
</feature>